<feature type="non-terminal residue" evidence="2">
    <location>
        <position position="1"/>
    </location>
</feature>
<dbReference type="EMBL" id="QJKJ01000439">
    <property type="protein sequence ID" value="RDY12588.1"/>
    <property type="molecule type" value="Genomic_DNA"/>
</dbReference>
<sequence length="132" mass="15199">MPIGWNANAENQQEFQRQEQAENFEIGQAKITPKITEHYHLPPDPSRAITFPPNSIGSRGLDVVDLCLVPDDSLMGAALSWYVNLENEHLITWRDLAEVFIRQYKYNEDMALDRSRLQNLSKTESEGFKDYA</sequence>
<keyword evidence="3" id="KW-1185">Reference proteome</keyword>
<dbReference type="AlphaFoldDB" id="A0A371IC23"/>
<reference evidence="2" key="1">
    <citation type="submission" date="2018-05" db="EMBL/GenBank/DDBJ databases">
        <title>Draft genome of Mucuna pruriens seed.</title>
        <authorList>
            <person name="Nnadi N.E."/>
            <person name="Vos R."/>
            <person name="Hasami M.H."/>
            <person name="Devisetty U.K."/>
            <person name="Aguiy J.C."/>
        </authorList>
    </citation>
    <scope>NUCLEOTIDE SEQUENCE [LARGE SCALE GENOMIC DNA]</scope>
    <source>
        <strain evidence="2">JCA_2017</strain>
    </source>
</reference>
<proteinExistence type="predicted"/>
<name>A0A371IC23_MUCPR</name>
<dbReference type="Proteomes" id="UP000257109">
    <property type="component" value="Unassembled WGS sequence"/>
</dbReference>
<dbReference type="InterPro" id="IPR005162">
    <property type="entry name" value="Retrotrans_gag_dom"/>
</dbReference>
<gene>
    <name evidence="2" type="ORF">CR513_02581</name>
</gene>
<feature type="domain" description="Retrotransposon gag" evidence="1">
    <location>
        <begin position="73"/>
        <end position="131"/>
    </location>
</feature>
<evidence type="ECO:0000259" key="1">
    <source>
        <dbReference type="Pfam" id="PF03732"/>
    </source>
</evidence>
<accession>A0A371IC23</accession>
<dbReference type="Pfam" id="PF03732">
    <property type="entry name" value="Retrotrans_gag"/>
    <property type="match status" value="1"/>
</dbReference>
<organism evidence="2 3">
    <name type="scientific">Mucuna pruriens</name>
    <name type="common">Velvet bean</name>
    <name type="synonym">Dolichos pruriens</name>
    <dbReference type="NCBI Taxonomy" id="157652"/>
    <lineage>
        <taxon>Eukaryota</taxon>
        <taxon>Viridiplantae</taxon>
        <taxon>Streptophyta</taxon>
        <taxon>Embryophyta</taxon>
        <taxon>Tracheophyta</taxon>
        <taxon>Spermatophyta</taxon>
        <taxon>Magnoliopsida</taxon>
        <taxon>eudicotyledons</taxon>
        <taxon>Gunneridae</taxon>
        <taxon>Pentapetalae</taxon>
        <taxon>rosids</taxon>
        <taxon>fabids</taxon>
        <taxon>Fabales</taxon>
        <taxon>Fabaceae</taxon>
        <taxon>Papilionoideae</taxon>
        <taxon>50 kb inversion clade</taxon>
        <taxon>NPAAA clade</taxon>
        <taxon>indigoferoid/millettioid clade</taxon>
        <taxon>Phaseoleae</taxon>
        <taxon>Mucuna</taxon>
    </lineage>
</organism>
<evidence type="ECO:0000313" key="2">
    <source>
        <dbReference type="EMBL" id="RDY12588.1"/>
    </source>
</evidence>
<protein>
    <recommendedName>
        <fullName evidence="1">Retrotransposon gag domain-containing protein</fullName>
    </recommendedName>
</protein>
<comment type="caution">
    <text evidence="2">The sequence shown here is derived from an EMBL/GenBank/DDBJ whole genome shotgun (WGS) entry which is preliminary data.</text>
</comment>
<evidence type="ECO:0000313" key="3">
    <source>
        <dbReference type="Proteomes" id="UP000257109"/>
    </source>
</evidence>